<keyword evidence="5" id="KW-1185">Reference proteome</keyword>
<dbReference type="Proteomes" id="UP001164506">
    <property type="component" value="Chromosome"/>
</dbReference>
<feature type="compositionally biased region" description="Low complexity" evidence="1">
    <location>
        <begin position="70"/>
        <end position="84"/>
    </location>
</feature>
<feature type="region of interest" description="Disordered" evidence="1">
    <location>
        <begin position="1"/>
        <end position="21"/>
    </location>
</feature>
<name>A0ABY6QWN8_9ACTN</name>
<dbReference type="EMBL" id="CP084204">
    <property type="protein sequence ID" value="UZX21072.1"/>
    <property type="molecule type" value="Genomic_DNA"/>
</dbReference>
<proteinExistence type="predicted"/>
<reference evidence="4" key="1">
    <citation type="submission" date="2021-09" db="EMBL/GenBank/DDBJ databases">
        <title>Complete genome sequence and metabolic characterization of Streptomyces tanashiensis DSM 731 the producer of antibacterial Kalafungin and diverse secondary metabolites.</title>
        <authorList>
            <person name="Abbasi M.N."/>
            <person name="Anwar M.N."/>
            <person name="Alam K."/>
            <person name="Shoaib M."/>
            <person name="Lin Z."/>
            <person name="Hayat M."/>
            <person name="Ali M.I."/>
            <person name="Malik H.M.T."/>
            <person name="Ahmed I."/>
            <person name="Li A."/>
            <person name="Hailong Wang H."/>
            <person name="Zhang Y."/>
        </authorList>
    </citation>
    <scope>NUCLEOTIDE SEQUENCE</scope>
    <source>
        <strain evidence="4">Kala</strain>
    </source>
</reference>
<dbReference type="PROSITE" id="PS51178">
    <property type="entry name" value="PASTA"/>
    <property type="match status" value="1"/>
</dbReference>
<gene>
    <name evidence="4" type="ORF">LDH80_10235</name>
</gene>
<evidence type="ECO:0000259" key="3">
    <source>
        <dbReference type="PROSITE" id="PS51178"/>
    </source>
</evidence>
<dbReference type="RefSeq" id="WP_267258565.1">
    <property type="nucleotide sequence ID" value="NZ_CP084204.1"/>
</dbReference>
<evidence type="ECO:0000313" key="5">
    <source>
        <dbReference type="Proteomes" id="UP001164506"/>
    </source>
</evidence>
<dbReference type="CDD" id="cd06577">
    <property type="entry name" value="PASTA_pknB"/>
    <property type="match status" value="1"/>
</dbReference>
<feature type="transmembrane region" description="Helical" evidence="2">
    <location>
        <begin position="28"/>
        <end position="47"/>
    </location>
</feature>
<dbReference type="GeneID" id="95599820"/>
<evidence type="ECO:0000256" key="1">
    <source>
        <dbReference type="SAM" id="MobiDB-lite"/>
    </source>
</evidence>
<feature type="region of interest" description="Disordered" evidence="1">
    <location>
        <begin position="47"/>
        <end position="96"/>
    </location>
</feature>
<feature type="domain" description="PASTA" evidence="3">
    <location>
        <begin position="164"/>
        <end position="238"/>
    </location>
</feature>
<protein>
    <submittedName>
        <fullName evidence="4">PASTA domain-containing protein</fullName>
    </submittedName>
</protein>
<keyword evidence="2" id="KW-0472">Membrane</keyword>
<feature type="compositionally biased region" description="Pro residues" evidence="1">
    <location>
        <begin position="1"/>
        <end position="17"/>
    </location>
</feature>
<sequence length="253" mass="26850">MDPYTHAPPPPPLPPRPATRRWWRRRPLVVAGAVLVPSVGIALLLHAGGPSARGPVRDDARPPEGTATGSPSTKPAKPAVKPSKPSGPPALVGKNLKEARGIASAAGFDVVSHDASDQDAEQWDTDNWKVCFQTSAGQRNGDRPALDLGVVRVEAPCPAADGEKPPWPTMPAVTGLTFARAVETLKPVGFRKVEPESAYSDVALPGVADPWKVCFQDPRPGGEVENPQFGTVYLKLAPPDAPCPERPYAELRP</sequence>
<evidence type="ECO:0000313" key="4">
    <source>
        <dbReference type="EMBL" id="UZX21072.1"/>
    </source>
</evidence>
<accession>A0ABY6QWN8</accession>
<evidence type="ECO:0000256" key="2">
    <source>
        <dbReference type="SAM" id="Phobius"/>
    </source>
</evidence>
<dbReference type="Gene3D" id="3.30.10.20">
    <property type="match status" value="1"/>
</dbReference>
<dbReference type="Pfam" id="PF03793">
    <property type="entry name" value="PASTA"/>
    <property type="match status" value="1"/>
</dbReference>
<keyword evidence="2" id="KW-0812">Transmembrane</keyword>
<organism evidence="4 5">
    <name type="scientific">Streptomyces tanashiensis</name>
    <dbReference type="NCBI Taxonomy" id="67367"/>
    <lineage>
        <taxon>Bacteria</taxon>
        <taxon>Bacillati</taxon>
        <taxon>Actinomycetota</taxon>
        <taxon>Actinomycetes</taxon>
        <taxon>Kitasatosporales</taxon>
        <taxon>Streptomycetaceae</taxon>
        <taxon>Streptomyces</taxon>
    </lineage>
</organism>
<dbReference type="InterPro" id="IPR005543">
    <property type="entry name" value="PASTA_dom"/>
</dbReference>
<keyword evidence="2" id="KW-1133">Transmembrane helix</keyword>